<keyword evidence="5" id="KW-0175">Coiled coil</keyword>
<dbReference type="InterPro" id="IPR000551">
    <property type="entry name" value="MerR-type_HTH_dom"/>
</dbReference>
<evidence type="ECO:0000313" key="7">
    <source>
        <dbReference type="EMBL" id="WPC22227.1"/>
    </source>
</evidence>
<dbReference type="Gene3D" id="1.10.1660.10">
    <property type="match status" value="1"/>
</dbReference>
<organism evidence="7 8">
    <name type="scientific">Pediococcus inopinatus</name>
    <dbReference type="NCBI Taxonomy" id="114090"/>
    <lineage>
        <taxon>Bacteria</taxon>
        <taxon>Bacillati</taxon>
        <taxon>Bacillota</taxon>
        <taxon>Bacilli</taxon>
        <taxon>Lactobacillales</taxon>
        <taxon>Lactobacillaceae</taxon>
        <taxon>Pediococcus</taxon>
    </lineage>
</organism>
<dbReference type="InterPro" id="IPR009061">
    <property type="entry name" value="DNA-bd_dom_put_sf"/>
</dbReference>
<evidence type="ECO:0000256" key="3">
    <source>
        <dbReference type="ARBA" id="ARBA00023125"/>
    </source>
</evidence>
<sequence>MKIDGVAKKYNLSTATLRYYERNGLLGPIKRVNGIRYFEESDLQRIEFILCVKECGMTLGQIRHFIEMFQKGDQTLTERLTVLENQLAQSKQKMQQLRQSMQHLEGKIDDVKLLIDENVYVK</sequence>
<evidence type="ECO:0000259" key="6">
    <source>
        <dbReference type="PROSITE" id="PS50937"/>
    </source>
</evidence>
<dbReference type="EMBL" id="CP104778">
    <property type="protein sequence ID" value="WPC22227.1"/>
    <property type="molecule type" value="Genomic_DNA"/>
</dbReference>
<keyword evidence="1" id="KW-0678">Repressor</keyword>
<evidence type="ECO:0000313" key="8">
    <source>
        <dbReference type="Proteomes" id="UP001302696"/>
    </source>
</evidence>
<dbReference type="Proteomes" id="UP001302696">
    <property type="component" value="Chromosome"/>
</dbReference>
<proteinExistence type="predicted"/>
<evidence type="ECO:0000256" key="1">
    <source>
        <dbReference type="ARBA" id="ARBA00022491"/>
    </source>
</evidence>
<dbReference type="PRINTS" id="PR00040">
    <property type="entry name" value="HTHMERR"/>
</dbReference>
<reference evidence="8" key="1">
    <citation type="submission" date="2024-06" db="EMBL/GenBank/DDBJ databases">
        <authorList>
            <person name="Chang H.C."/>
            <person name="Mun S.Y."/>
        </authorList>
    </citation>
    <scope>NUCLEOTIDE SEQUENCE [LARGE SCALE GENOMIC DNA]</scope>
    <source>
        <strain evidence="8">KT1</strain>
    </source>
</reference>
<keyword evidence="2" id="KW-0805">Transcription regulation</keyword>
<gene>
    <name evidence="7" type="ORF">N6G96_03120</name>
</gene>
<keyword evidence="3" id="KW-0238">DNA-binding</keyword>
<accession>A0ABZ0Q6V4</accession>
<dbReference type="SMART" id="SM00422">
    <property type="entry name" value="HTH_MERR"/>
    <property type="match status" value="1"/>
</dbReference>
<evidence type="ECO:0000256" key="4">
    <source>
        <dbReference type="ARBA" id="ARBA00023163"/>
    </source>
</evidence>
<name>A0ABZ0Q6V4_9LACO</name>
<dbReference type="InterPro" id="IPR047057">
    <property type="entry name" value="MerR_fam"/>
</dbReference>
<dbReference type="SUPFAM" id="SSF46955">
    <property type="entry name" value="Putative DNA-binding domain"/>
    <property type="match status" value="1"/>
</dbReference>
<protein>
    <submittedName>
        <fullName evidence="7">MerR family transcriptional regulator</fullName>
    </submittedName>
</protein>
<evidence type="ECO:0000256" key="2">
    <source>
        <dbReference type="ARBA" id="ARBA00023015"/>
    </source>
</evidence>
<dbReference type="PROSITE" id="PS50937">
    <property type="entry name" value="HTH_MERR_2"/>
    <property type="match status" value="1"/>
</dbReference>
<keyword evidence="4" id="KW-0804">Transcription</keyword>
<dbReference type="PANTHER" id="PTHR30204">
    <property type="entry name" value="REDOX-CYCLING DRUG-SENSING TRANSCRIPTIONAL ACTIVATOR SOXR"/>
    <property type="match status" value="1"/>
</dbReference>
<dbReference type="CDD" id="cd01109">
    <property type="entry name" value="HTH_YyaN"/>
    <property type="match status" value="1"/>
</dbReference>
<feature type="domain" description="HTH merR-type" evidence="6">
    <location>
        <begin position="1"/>
        <end position="68"/>
    </location>
</feature>
<dbReference type="PANTHER" id="PTHR30204:SF69">
    <property type="entry name" value="MERR-FAMILY TRANSCRIPTIONAL REGULATOR"/>
    <property type="match status" value="1"/>
</dbReference>
<feature type="coiled-coil region" evidence="5">
    <location>
        <begin position="73"/>
        <end position="114"/>
    </location>
</feature>
<evidence type="ECO:0000256" key="5">
    <source>
        <dbReference type="SAM" id="Coils"/>
    </source>
</evidence>
<dbReference type="RefSeq" id="WP_063698237.1">
    <property type="nucleotide sequence ID" value="NZ_BBIM01000036.1"/>
</dbReference>
<dbReference type="Pfam" id="PF13411">
    <property type="entry name" value="MerR_1"/>
    <property type="match status" value="1"/>
</dbReference>
<keyword evidence="8" id="KW-1185">Reference proteome</keyword>